<accession>A0ABR8NBN0</accession>
<keyword evidence="1" id="KW-0812">Transmembrane</keyword>
<keyword evidence="1" id="KW-1133">Transmembrane helix</keyword>
<evidence type="ECO:0000313" key="2">
    <source>
        <dbReference type="EMBL" id="MBD3925553.1"/>
    </source>
</evidence>
<proteinExistence type="predicted"/>
<name>A0ABR8NBN0_9ACTN</name>
<protein>
    <submittedName>
        <fullName evidence="2">Uncharacterized protein</fullName>
    </submittedName>
</protein>
<feature type="transmembrane region" description="Helical" evidence="1">
    <location>
        <begin position="24"/>
        <end position="44"/>
    </location>
</feature>
<comment type="caution">
    <text evidence="2">The sequence shown here is derived from an EMBL/GenBank/DDBJ whole genome shotgun (WGS) entry which is preliminary data.</text>
</comment>
<sequence length="48" mass="4901">MLSTVITLAAEAESEPAVHPYVVGAIVLGLLLVLLLAVVSFGGGREHS</sequence>
<keyword evidence="3" id="KW-1185">Reference proteome</keyword>
<reference evidence="2 3" key="1">
    <citation type="submission" date="2020-09" db="EMBL/GenBank/DDBJ databases">
        <title>novel species in genus Nocardioides.</title>
        <authorList>
            <person name="Zhang G."/>
        </authorList>
    </citation>
    <scope>NUCLEOTIDE SEQUENCE [LARGE SCALE GENOMIC DNA]</scope>
    <source>
        <strain evidence="2 3">KCTC 39551</strain>
    </source>
</reference>
<gene>
    <name evidence="2" type="ORF">IEZ26_13030</name>
</gene>
<dbReference type="EMBL" id="JACXYZ010000001">
    <property type="protein sequence ID" value="MBD3925553.1"/>
    <property type="molecule type" value="Genomic_DNA"/>
</dbReference>
<organism evidence="2 3">
    <name type="scientific">Nocardioides cavernae</name>
    <dbReference type="NCBI Taxonomy" id="1921566"/>
    <lineage>
        <taxon>Bacteria</taxon>
        <taxon>Bacillati</taxon>
        <taxon>Actinomycetota</taxon>
        <taxon>Actinomycetes</taxon>
        <taxon>Propionibacteriales</taxon>
        <taxon>Nocardioidaceae</taxon>
        <taxon>Nocardioides</taxon>
    </lineage>
</organism>
<evidence type="ECO:0000256" key="1">
    <source>
        <dbReference type="SAM" id="Phobius"/>
    </source>
</evidence>
<dbReference type="RefSeq" id="WP_191195193.1">
    <property type="nucleotide sequence ID" value="NZ_JACXYZ010000001.1"/>
</dbReference>
<dbReference type="Proteomes" id="UP000618818">
    <property type="component" value="Unassembled WGS sequence"/>
</dbReference>
<keyword evidence="1" id="KW-0472">Membrane</keyword>
<evidence type="ECO:0000313" key="3">
    <source>
        <dbReference type="Proteomes" id="UP000618818"/>
    </source>
</evidence>